<evidence type="ECO:0000256" key="3">
    <source>
        <dbReference type="ARBA" id="ARBA00022525"/>
    </source>
</evidence>
<organism evidence="10 11">
    <name type="scientific">Alectura lathami</name>
    <name type="common">Australian brush turkey</name>
    <dbReference type="NCBI Taxonomy" id="81907"/>
    <lineage>
        <taxon>Eukaryota</taxon>
        <taxon>Metazoa</taxon>
        <taxon>Chordata</taxon>
        <taxon>Craniata</taxon>
        <taxon>Vertebrata</taxon>
        <taxon>Euteleostomi</taxon>
        <taxon>Archelosauria</taxon>
        <taxon>Archosauria</taxon>
        <taxon>Dinosauria</taxon>
        <taxon>Saurischia</taxon>
        <taxon>Theropoda</taxon>
        <taxon>Coelurosauria</taxon>
        <taxon>Aves</taxon>
        <taxon>Neognathae</taxon>
        <taxon>Galloanserae</taxon>
        <taxon>Galliformes</taxon>
        <taxon>Megapodiidae</taxon>
        <taxon>Alectura</taxon>
    </lineage>
</organism>
<evidence type="ECO:0000256" key="7">
    <source>
        <dbReference type="ARBA" id="ARBA00023157"/>
    </source>
</evidence>
<keyword evidence="11" id="KW-1185">Reference proteome</keyword>
<dbReference type="GO" id="GO:0003676">
    <property type="term" value="F:nucleic acid binding"/>
    <property type="evidence" value="ECO:0007669"/>
    <property type="project" value="InterPro"/>
</dbReference>
<dbReference type="PROSITE" id="PS00127">
    <property type="entry name" value="RNASE_PANCREATIC"/>
    <property type="match status" value="1"/>
</dbReference>
<dbReference type="PROSITE" id="PS51257">
    <property type="entry name" value="PROKAR_LIPOPROTEIN"/>
    <property type="match status" value="1"/>
</dbReference>
<keyword evidence="4 8" id="KW-0540">Nuclease</keyword>
<comment type="similarity">
    <text evidence="2 8">Belongs to the pancreatic ribonuclease family.</text>
</comment>
<keyword evidence="8" id="KW-0732">Signal</keyword>
<dbReference type="InterPro" id="IPR023412">
    <property type="entry name" value="RNaseA_domain"/>
</dbReference>
<feature type="domain" description="Ribonuclease A-domain" evidence="9">
    <location>
        <begin position="23"/>
        <end position="138"/>
    </location>
</feature>
<evidence type="ECO:0000256" key="5">
    <source>
        <dbReference type="ARBA" id="ARBA00022759"/>
    </source>
</evidence>
<dbReference type="InterPro" id="IPR001427">
    <property type="entry name" value="RNaseA"/>
</dbReference>
<proteinExistence type="inferred from homology"/>
<name>A0A7L0WX03_ALELA</name>
<dbReference type="PANTHER" id="PTHR11437">
    <property type="entry name" value="RIBONUCLEASE"/>
    <property type="match status" value="1"/>
</dbReference>
<keyword evidence="7" id="KW-1015">Disulfide bond</keyword>
<keyword evidence="6 8" id="KW-0378">Hydrolase</keyword>
<dbReference type="Gene3D" id="3.10.130.10">
    <property type="entry name" value="Ribonuclease A-like domain"/>
    <property type="match status" value="1"/>
</dbReference>
<dbReference type="InterPro" id="IPR023411">
    <property type="entry name" value="RNaseA_AS"/>
</dbReference>
<evidence type="ECO:0000256" key="4">
    <source>
        <dbReference type="ARBA" id="ARBA00022722"/>
    </source>
</evidence>
<dbReference type="AlphaFoldDB" id="A0A7L0WX03"/>
<dbReference type="EMBL" id="VXAV01035393">
    <property type="protein sequence ID" value="NXL96186.1"/>
    <property type="molecule type" value="Genomic_DNA"/>
</dbReference>
<dbReference type="GO" id="GO:0016787">
    <property type="term" value="F:hydrolase activity"/>
    <property type="evidence" value="ECO:0007669"/>
    <property type="project" value="UniProtKB-KW"/>
</dbReference>
<feature type="non-terminal residue" evidence="10">
    <location>
        <position position="1"/>
    </location>
</feature>
<sequence length="138" mass="16251">MAMRSLWWTAVLLLTLIACTCTQNARYQRFLQQHVDYPKTRYPNNARYCQAMLVRRRVNIRGICKPTNTFVHTRASNLRTICTNQPDGALRGTRRRFPVTVCRLIRSRPTCTYTGRQFNHRVRVNCERGFPVHLSTTY</sequence>
<feature type="signal peptide" evidence="8">
    <location>
        <begin position="1"/>
        <end position="22"/>
    </location>
</feature>
<evidence type="ECO:0000256" key="1">
    <source>
        <dbReference type="ARBA" id="ARBA00004613"/>
    </source>
</evidence>
<comment type="caution">
    <text evidence="10">The sequence shown here is derived from an EMBL/GenBank/DDBJ whole genome shotgun (WGS) entry which is preliminary data.</text>
</comment>
<evidence type="ECO:0000313" key="10">
    <source>
        <dbReference type="EMBL" id="NXL96186.1"/>
    </source>
</evidence>
<dbReference type="PRINTS" id="PR00794">
    <property type="entry name" value="RIBONUCLEASE"/>
</dbReference>
<dbReference type="InterPro" id="IPR036816">
    <property type="entry name" value="RNaseA-like_dom_sf"/>
</dbReference>
<keyword evidence="5 8" id="KW-0255">Endonuclease</keyword>
<dbReference type="SUPFAM" id="SSF54076">
    <property type="entry name" value="RNase A-like"/>
    <property type="match status" value="1"/>
</dbReference>
<dbReference type="PANTHER" id="PTHR11437:SF10">
    <property type="entry name" value="ANGIOGENIN-RELATED"/>
    <property type="match status" value="1"/>
</dbReference>
<feature type="non-terminal residue" evidence="10">
    <location>
        <position position="138"/>
    </location>
</feature>
<dbReference type="GO" id="GO:0005576">
    <property type="term" value="C:extracellular region"/>
    <property type="evidence" value="ECO:0007669"/>
    <property type="project" value="UniProtKB-SubCell"/>
</dbReference>
<evidence type="ECO:0000259" key="9">
    <source>
        <dbReference type="SMART" id="SM00092"/>
    </source>
</evidence>
<dbReference type="OrthoDB" id="9115204at2759"/>
<dbReference type="GO" id="GO:0004540">
    <property type="term" value="F:RNA nuclease activity"/>
    <property type="evidence" value="ECO:0007669"/>
    <property type="project" value="TreeGrafter"/>
</dbReference>
<dbReference type="Proteomes" id="UP000562322">
    <property type="component" value="Unassembled WGS sequence"/>
</dbReference>
<gene>
    <name evidence="10" type="primary">Ang</name>
    <name evidence="10" type="ORF">ALELAT_R01256</name>
</gene>
<evidence type="ECO:0000256" key="8">
    <source>
        <dbReference type="RuleBase" id="RU000651"/>
    </source>
</evidence>
<evidence type="ECO:0000256" key="2">
    <source>
        <dbReference type="ARBA" id="ARBA00005600"/>
    </source>
</evidence>
<reference evidence="10 11" key="1">
    <citation type="submission" date="2019-09" db="EMBL/GenBank/DDBJ databases">
        <title>Bird 10,000 Genomes (B10K) Project - Family phase.</title>
        <authorList>
            <person name="Zhang G."/>
        </authorList>
    </citation>
    <scope>NUCLEOTIDE SEQUENCE [LARGE SCALE GENOMIC DNA]</scope>
    <source>
        <strain evidence="10">B10K-DU-001-39</strain>
        <tissue evidence="10">Muscle</tissue>
    </source>
</reference>
<dbReference type="SMART" id="SM00092">
    <property type="entry name" value="RNAse_Pc"/>
    <property type="match status" value="1"/>
</dbReference>
<dbReference type="GO" id="GO:0004519">
    <property type="term" value="F:endonuclease activity"/>
    <property type="evidence" value="ECO:0007669"/>
    <property type="project" value="UniProtKB-KW"/>
</dbReference>
<dbReference type="Pfam" id="PF00074">
    <property type="entry name" value="RnaseA"/>
    <property type="match status" value="1"/>
</dbReference>
<evidence type="ECO:0000313" key="11">
    <source>
        <dbReference type="Proteomes" id="UP000562322"/>
    </source>
</evidence>
<keyword evidence="3" id="KW-0964">Secreted</keyword>
<dbReference type="CDD" id="cd06265">
    <property type="entry name" value="RNase_A_canonical"/>
    <property type="match status" value="1"/>
</dbReference>
<accession>A0A7L0WX03</accession>
<comment type="subcellular location">
    <subcellularLocation>
        <location evidence="1">Secreted</location>
    </subcellularLocation>
</comment>
<protein>
    <submittedName>
        <fullName evidence="10">ANGI protein</fullName>
    </submittedName>
</protein>
<dbReference type="GO" id="GO:0050830">
    <property type="term" value="P:defense response to Gram-positive bacterium"/>
    <property type="evidence" value="ECO:0007669"/>
    <property type="project" value="TreeGrafter"/>
</dbReference>
<evidence type="ECO:0000256" key="6">
    <source>
        <dbReference type="ARBA" id="ARBA00022801"/>
    </source>
</evidence>
<feature type="chain" id="PRO_5029947407" evidence="8">
    <location>
        <begin position="23"/>
        <end position="138"/>
    </location>
</feature>